<gene>
    <name evidence="3" type="ORF">P1J78_23025</name>
</gene>
<keyword evidence="4" id="KW-1185">Reference proteome</keyword>
<dbReference type="InterPro" id="IPR005064">
    <property type="entry name" value="BUG"/>
</dbReference>
<sequence>MMKQLIAATSAALALAGPAAAQQDYEGETVRVIINLSAGGSTGVMAQNFANHWKEHIAGNPDFVIQPVTGGGQMKGIIEARNARPDGLTVAWVAWSGPTRAIGPASQNVDWSEFDVIAGMGVPSMAYGRRDIGDGISSAADLAGAEGVHIGGYRPGSYLDLTARMSLDILGIEYGYTTGFRGGSNIVAALQRDEVNFHVTPAANYFGGIEANVVEEGTGLPLWYYPLTDADGTIVAEDSFGDIPTFTEVAEEITGEAPSGPAWDAVQWLNEGMAGVTWFIGVPAGTDPETLELLRTSFEETYNDPAFREEARKVSGMAPTYTPAADMEALIASLRDIDAEISQTVLDYIESGTQ</sequence>
<evidence type="ECO:0000313" key="4">
    <source>
        <dbReference type="Proteomes" id="UP001220964"/>
    </source>
</evidence>
<evidence type="ECO:0008006" key="5">
    <source>
        <dbReference type="Google" id="ProtNLM"/>
    </source>
</evidence>
<accession>A0AAE3NWL5</accession>
<protein>
    <recommendedName>
        <fullName evidence="5">Tripartite-type tricarboxylate transporter, receptor component TctC</fullName>
    </recommendedName>
</protein>
<feature type="chain" id="PRO_5042044479" description="Tripartite-type tricarboxylate transporter, receptor component TctC" evidence="2">
    <location>
        <begin position="22"/>
        <end position="354"/>
    </location>
</feature>
<keyword evidence="2" id="KW-0732">Signal</keyword>
<dbReference type="Gene3D" id="3.40.190.150">
    <property type="entry name" value="Bordetella uptake gene, domain 1"/>
    <property type="match status" value="2"/>
</dbReference>
<dbReference type="Proteomes" id="UP001220964">
    <property type="component" value="Unassembled WGS sequence"/>
</dbReference>
<evidence type="ECO:0000313" key="3">
    <source>
        <dbReference type="EMBL" id="MDF0603606.1"/>
    </source>
</evidence>
<proteinExistence type="inferred from homology"/>
<dbReference type="EMBL" id="JARGYC010000109">
    <property type="protein sequence ID" value="MDF0603606.1"/>
    <property type="molecule type" value="Genomic_DNA"/>
</dbReference>
<dbReference type="Gene3D" id="3.40.190.10">
    <property type="entry name" value="Periplasmic binding protein-like II"/>
    <property type="match status" value="1"/>
</dbReference>
<dbReference type="PANTHER" id="PTHR42928:SF5">
    <property type="entry name" value="BLR1237 PROTEIN"/>
    <property type="match status" value="1"/>
</dbReference>
<name>A0AAE3NWL5_9RHOB</name>
<reference evidence="3" key="1">
    <citation type="submission" date="2023-03" db="EMBL/GenBank/DDBJ databases">
        <title>Multiphase analysis and comparison of six strains from genera Psychromarinibacter, Lutimaribacter, and Maritimibacter, including a novel species: Psychromarinibacter sediminicola sp. nov.</title>
        <authorList>
            <person name="Wang Y.-H."/>
            <person name="Ye M.-Q."/>
            <person name="Du Z.-J."/>
        </authorList>
    </citation>
    <scope>NUCLEOTIDE SEQUENCE</scope>
    <source>
        <strain evidence="3">C21-152</strain>
    </source>
</reference>
<dbReference type="PANTHER" id="PTHR42928">
    <property type="entry name" value="TRICARBOXYLATE-BINDING PROTEIN"/>
    <property type="match status" value="1"/>
</dbReference>
<dbReference type="AlphaFoldDB" id="A0AAE3NWL5"/>
<feature type="signal peptide" evidence="2">
    <location>
        <begin position="1"/>
        <end position="21"/>
    </location>
</feature>
<comment type="caution">
    <text evidence="3">The sequence shown here is derived from an EMBL/GenBank/DDBJ whole genome shotgun (WGS) entry which is preliminary data.</text>
</comment>
<evidence type="ECO:0000256" key="2">
    <source>
        <dbReference type="SAM" id="SignalP"/>
    </source>
</evidence>
<organism evidence="3 4">
    <name type="scientific">Psychromarinibacter sediminicola</name>
    <dbReference type="NCBI Taxonomy" id="3033385"/>
    <lineage>
        <taxon>Bacteria</taxon>
        <taxon>Pseudomonadati</taxon>
        <taxon>Pseudomonadota</taxon>
        <taxon>Alphaproteobacteria</taxon>
        <taxon>Rhodobacterales</taxon>
        <taxon>Paracoccaceae</taxon>
        <taxon>Psychromarinibacter</taxon>
    </lineage>
</organism>
<dbReference type="InterPro" id="IPR042100">
    <property type="entry name" value="Bug_dom1"/>
</dbReference>
<comment type="similarity">
    <text evidence="1">Belongs to the UPF0065 (bug) family.</text>
</comment>
<evidence type="ECO:0000256" key="1">
    <source>
        <dbReference type="ARBA" id="ARBA00006987"/>
    </source>
</evidence>